<dbReference type="InterPro" id="IPR002861">
    <property type="entry name" value="Reeler_dom"/>
</dbReference>
<name>A0AAW0PZZ6_9GOBI</name>
<dbReference type="Proteomes" id="UP001460270">
    <property type="component" value="Unassembled WGS sequence"/>
</dbReference>
<dbReference type="InterPro" id="IPR042307">
    <property type="entry name" value="Reeler_sf"/>
</dbReference>
<accession>A0AAW0PZZ6</accession>
<comment type="caution">
    <text evidence="3">The sequence shown here is derived from an EMBL/GenBank/DDBJ whole genome shotgun (WGS) entry which is preliminary data.</text>
</comment>
<evidence type="ECO:0000256" key="1">
    <source>
        <dbReference type="SAM" id="MobiDB-lite"/>
    </source>
</evidence>
<dbReference type="AlphaFoldDB" id="A0AAW0PZZ6"/>
<dbReference type="GO" id="GO:0016020">
    <property type="term" value="C:membrane"/>
    <property type="evidence" value="ECO:0007669"/>
    <property type="project" value="TreeGrafter"/>
</dbReference>
<evidence type="ECO:0000259" key="2">
    <source>
        <dbReference type="Pfam" id="PF02014"/>
    </source>
</evidence>
<dbReference type="PANTHER" id="PTHR45828">
    <property type="entry name" value="CYTOCHROME B561/FERRIC REDUCTASE TRANSMEMBRANE"/>
    <property type="match status" value="1"/>
</dbReference>
<dbReference type="PANTHER" id="PTHR45828:SF32">
    <property type="entry name" value="SI:DKEY-251I10.2"/>
    <property type="match status" value="1"/>
</dbReference>
<keyword evidence="4" id="KW-1185">Reference proteome</keyword>
<organism evidence="3 4">
    <name type="scientific">Mugilogobius chulae</name>
    <name type="common">yellowstripe goby</name>
    <dbReference type="NCBI Taxonomy" id="88201"/>
    <lineage>
        <taxon>Eukaryota</taxon>
        <taxon>Metazoa</taxon>
        <taxon>Chordata</taxon>
        <taxon>Craniata</taxon>
        <taxon>Vertebrata</taxon>
        <taxon>Euteleostomi</taxon>
        <taxon>Actinopterygii</taxon>
        <taxon>Neopterygii</taxon>
        <taxon>Teleostei</taxon>
        <taxon>Neoteleostei</taxon>
        <taxon>Acanthomorphata</taxon>
        <taxon>Gobiaria</taxon>
        <taxon>Gobiiformes</taxon>
        <taxon>Gobioidei</taxon>
        <taxon>Gobiidae</taxon>
        <taxon>Gobionellinae</taxon>
        <taxon>Mugilogobius</taxon>
    </lineage>
</organism>
<evidence type="ECO:0000313" key="4">
    <source>
        <dbReference type="Proteomes" id="UP001460270"/>
    </source>
</evidence>
<gene>
    <name evidence="3" type="ORF">WMY93_004687</name>
</gene>
<sequence length="206" mass="21152">MVLFSLLSPPQSPQSDGCALVPVVCPACALPVLGGGLSQRSSYGSLAYTPGSSVTVTIVGPDYRGVLLEARAPGDTTALGTWQLPPPDTRFLEVSQERHSSIKVFGNPQGAITHSNTNIKGNSTVFSWTAPTPLDPSTSWPPSLSRGLFTGSTSGPVQSSESDLSCSLSSPAKGADLGLASGSEGVNSGGTLLFTALCWLLCKTLI</sequence>
<proteinExistence type="predicted"/>
<evidence type="ECO:0000313" key="3">
    <source>
        <dbReference type="EMBL" id="KAK7933791.1"/>
    </source>
</evidence>
<dbReference type="Gene3D" id="2.60.40.4060">
    <property type="entry name" value="Reeler domain"/>
    <property type="match status" value="1"/>
</dbReference>
<feature type="domain" description="Reelin" evidence="2">
    <location>
        <begin position="47"/>
        <end position="133"/>
    </location>
</feature>
<dbReference type="InterPro" id="IPR051237">
    <property type="entry name" value="Ferric-chelate_Red/DefProt"/>
</dbReference>
<reference evidence="4" key="1">
    <citation type="submission" date="2024-04" db="EMBL/GenBank/DDBJ databases">
        <title>Salinicola lusitanus LLJ914,a marine bacterium isolated from the Okinawa Trough.</title>
        <authorList>
            <person name="Li J."/>
        </authorList>
    </citation>
    <scope>NUCLEOTIDE SEQUENCE [LARGE SCALE GENOMIC DNA]</scope>
</reference>
<dbReference type="Pfam" id="PF02014">
    <property type="entry name" value="Reeler"/>
    <property type="match status" value="1"/>
</dbReference>
<protein>
    <recommendedName>
        <fullName evidence="2">Reelin domain-containing protein</fullName>
    </recommendedName>
</protein>
<dbReference type="EMBL" id="JBBPFD010000003">
    <property type="protein sequence ID" value="KAK7933791.1"/>
    <property type="molecule type" value="Genomic_DNA"/>
</dbReference>
<dbReference type="CDD" id="cd08544">
    <property type="entry name" value="Reeler"/>
    <property type="match status" value="1"/>
</dbReference>
<feature type="region of interest" description="Disordered" evidence="1">
    <location>
        <begin position="134"/>
        <end position="165"/>
    </location>
</feature>